<dbReference type="Gene3D" id="1.25.40.10">
    <property type="entry name" value="Tetratricopeptide repeat domain"/>
    <property type="match status" value="2"/>
</dbReference>
<protein>
    <submittedName>
        <fullName evidence="2">Tpr repeat-containing thioredoxin ttl1</fullName>
    </submittedName>
</protein>
<evidence type="ECO:0000256" key="1">
    <source>
        <dbReference type="SAM" id="MobiDB-lite"/>
    </source>
</evidence>
<proteinExistence type="predicted"/>
<dbReference type="Proteomes" id="UP001140206">
    <property type="component" value="Chromosome 1"/>
</dbReference>
<evidence type="ECO:0000313" key="2">
    <source>
        <dbReference type="EMBL" id="KAJ4804253.1"/>
    </source>
</evidence>
<comment type="caution">
    <text evidence="2">The sequence shown here is derived from an EMBL/GenBank/DDBJ whole genome shotgun (WGS) entry which is preliminary data.</text>
</comment>
<dbReference type="GO" id="GO:0005737">
    <property type="term" value="C:cytoplasm"/>
    <property type="evidence" value="ECO:0007669"/>
    <property type="project" value="TreeGrafter"/>
</dbReference>
<dbReference type="SMART" id="SM00028">
    <property type="entry name" value="TPR"/>
    <property type="match status" value="4"/>
</dbReference>
<reference evidence="2" key="1">
    <citation type="submission" date="2022-08" db="EMBL/GenBank/DDBJ databases">
        <authorList>
            <person name="Marques A."/>
        </authorList>
    </citation>
    <scope>NUCLEOTIDE SEQUENCE</scope>
    <source>
        <strain evidence="2">RhyPub2mFocal</strain>
        <tissue evidence="2">Leaves</tissue>
    </source>
</reference>
<dbReference type="PANTHER" id="PTHR46050">
    <property type="entry name" value="TPR REPEAT-CONTAINING THIOREDOXIN"/>
    <property type="match status" value="1"/>
</dbReference>
<dbReference type="PANTHER" id="PTHR46050:SF29">
    <property type="entry name" value="TPR REPEAT-CONTAINING THIOREDOXIN TTL4"/>
    <property type="match status" value="1"/>
</dbReference>
<keyword evidence="3" id="KW-1185">Reference proteome</keyword>
<gene>
    <name evidence="2" type="ORF">LUZ62_016819</name>
</gene>
<dbReference type="InterPro" id="IPR011990">
    <property type="entry name" value="TPR-like_helical_dom_sf"/>
</dbReference>
<name>A0AAV8GF14_9POAL</name>
<dbReference type="EMBL" id="JAMFTS010000001">
    <property type="protein sequence ID" value="KAJ4804253.1"/>
    <property type="molecule type" value="Genomic_DNA"/>
</dbReference>
<sequence length="419" mass="47871">MSNPHQNGENTPTSSHDLQNWPDDLTTISDIIVYAKAEFAKSDDSKKEKKHKPQPRRSYMAALNNYGSLIQKYPNNPSYRTKQAEFLLSTGKYEDALVQCQAAKHLDPALQIELQPIICLCYLNLDKLDAAWNEIQVVEEKDKVGLLELFAERKKIVDDAKQNWKTYLEATISAVCDTLWLTALLQIVKVTDFAEIDYRMVLALKAEILFHLHAFNQADVVISEGLKKDLKEPDINIFDMIPKVLNRKIDPSLVMGPRAYPFAVAAEIKLAIGRFDEALELAQAAYTVEPSNAVLTFYQKVQHASEALDNGNNFYQMQHYEKAIKEYKEGLKHAKNNSLLLTKLASCQFYTGKWADCRKSSDEAVRFCPDSNNQQGLILRAYSNIKLKKWEKCIWAFERLLDRYSKEVKIHDLISAAIE</sequence>
<dbReference type="AlphaFoldDB" id="A0AAV8GF14"/>
<dbReference type="SUPFAM" id="SSF48452">
    <property type="entry name" value="TPR-like"/>
    <property type="match status" value="2"/>
</dbReference>
<organism evidence="2 3">
    <name type="scientific">Rhynchospora pubera</name>
    <dbReference type="NCBI Taxonomy" id="906938"/>
    <lineage>
        <taxon>Eukaryota</taxon>
        <taxon>Viridiplantae</taxon>
        <taxon>Streptophyta</taxon>
        <taxon>Embryophyta</taxon>
        <taxon>Tracheophyta</taxon>
        <taxon>Spermatophyta</taxon>
        <taxon>Magnoliopsida</taxon>
        <taxon>Liliopsida</taxon>
        <taxon>Poales</taxon>
        <taxon>Cyperaceae</taxon>
        <taxon>Cyperoideae</taxon>
        <taxon>Rhynchosporeae</taxon>
        <taxon>Rhynchospora</taxon>
    </lineage>
</organism>
<accession>A0AAV8GF14</accession>
<dbReference type="InterPro" id="IPR019734">
    <property type="entry name" value="TPR_rpt"/>
</dbReference>
<feature type="compositionally biased region" description="Polar residues" evidence="1">
    <location>
        <begin position="1"/>
        <end position="18"/>
    </location>
</feature>
<dbReference type="Pfam" id="PF13432">
    <property type="entry name" value="TPR_16"/>
    <property type="match status" value="1"/>
</dbReference>
<evidence type="ECO:0000313" key="3">
    <source>
        <dbReference type="Proteomes" id="UP001140206"/>
    </source>
</evidence>
<dbReference type="InterPro" id="IPR044534">
    <property type="entry name" value="TTL1-4"/>
</dbReference>
<feature type="region of interest" description="Disordered" evidence="1">
    <location>
        <begin position="1"/>
        <end position="22"/>
    </location>
</feature>